<feature type="signal peptide" evidence="1">
    <location>
        <begin position="1"/>
        <end position="22"/>
    </location>
</feature>
<evidence type="ECO:0000256" key="1">
    <source>
        <dbReference type="SAM" id="SignalP"/>
    </source>
</evidence>
<name>A0A418ZVL0_9RHOB</name>
<gene>
    <name evidence="2" type="ORF">D3P05_21030</name>
</gene>
<feature type="chain" id="PRO_5019221256" description="DUF3617 family protein" evidence="1">
    <location>
        <begin position="23"/>
        <end position="129"/>
    </location>
</feature>
<evidence type="ECO:0000313" key="3">
    <source>
        <dbReference type="Proteomes" id="UP000283587"/>
    </source>
</evidence>
<sequence>MKTSGTVLILSALAIAACVPDAVPESGSDPAPGDPVPVIDGRYDLDAAQCGDPNSQTRMTVQGDGFEFYESSCTFGRKGGQSGASEGVMICLGEGRRFTRDLRLESRPEGLVLHENGSQRVYARCPASA</sequence>
<keyword evidence="3" id="KW-1185">Reference proteome</keyword>
<organism evidence="2 3">
    <name type="scientific">Paracoccus siganidrum</name>
    <dbReference type="NCBI Taxonomy" id="1276757"/>
    <lineage>
        <taxon>Bacteria</taxon>
        <taxon>Pseudomonadati</taxon>
        <taxon>Pseudomonadota</taxon>
        <taxon>Alphaproteobacteria</taxon>
        <taxon>Rhodobacterales</taxon>
        <taxon>Paracoccaceae</taxon>
        <taxon>Paracoccus</taxon>
    </lineage>
</organism>
<comment type="caution">
    <text evidence="2">The sequence shown here is derived from an EMBL/GenBank/DDBJ whole genome shotgun (WGS) entry which is preliminary data.</text>
</comment>
<dbReference type="OrthoDB" id="6057763at2"/>
<dbReference type="EMBL" id="QZEW01000133">
    <property type="protein sequence ID" value="RJL03967.1"/>
    <property type="molecule type" value="Genomic_DNA"/>
</dbReference>
<evidence type="ECO:0000313" key="2">
    <source>
        <dbReference type="EMBL" id="RJL03967.1"/>
    </source>
</evidence>
<protein>
    <recommendedName>
        <fullName evidence="4">DUF3617 family protein</fullName>
    </recommendedName>
</protein>
<dbReference type="Proteomes" id="UP000283587">
    <property type="component" value="Unassembled WGS sequence"/>
</dbReference>
<keyword evidence="1" id="KW-0732">Signal</keyword>
<dbReference type="RefSeq" id="WP_119900734.1">
    <property type="nucleotide sequence ID" value="NZ_QNRC01000012.1"/>
</dbReference>
<proteinExistence type="predicted"/>
<dbReference type="AlphaFoldDB" id="A0A418ZVL0"/>
<reference evidence="3" key="1">
    <citation type="submission" date="2018-09" db="EMBL/GenBank/DDBJ databases">
        <title>Paracoccus onubensis nov. sp. a moderate halophilic bacterium isolated from Gruta de las Maravillas (Aracena, Spain).</title>
        <authorList>
            <person name="Jurado V."/>
            <person name="Gutierrez-Patricio S."/>
            <person name="Gonzalez-Pimentel J.L."/>
            <person name="Miller A.Z."/>
            <person name="Laiz L."/>
            <person name="Saiz-Jimenez C."/>
        </authorList>
    </citation>
    <scope>NUCLEOTIDE SEQUENCE [LARGE SCALE GENOMIC DNA]</scope>
    <source>
        <strain evidence="3">DSM 26381</strain>
    </source>
</reference>
<evidence type="ECO:0008006" key="4">
    <source>
        <dbReference type="Google" id="ProtNLM"/>
    </source>
</evidence>
<dbReference type="PROSITE" id="PS51257">
    <property type="entry name" value="PROKAR_LIPOPROTEIN"/>
    <property type="match status" value="1"/>
</dbReference>
<accession>A0A418ZVL0</accession>